<evidence type="ECO:0000313" key="2">
    <source>
        <dbReference type="Proteomes" id="UP000019184"/>
    </source>
</evidence>
<sequence>MTASNLLIQPSDIHFTCLPHNSDHRKIYRRNDFNRHVDYIHWNPVKHGHVTQVGDWPYSTFHRYVAEGIYPADWGGGEAKTAAEADFGE</sequence>
<dbReference type="GO" id="GO:0004803">
    <property type="term" value="F:transposase activity"/>
    <property type="evidence" value="ECO:0007669"/>
    <property type="project" value="InterPro"/>
</dbReference>
<dbReference type="AlphaFoldDB" id="A0A7U7J441"/>
<dbReference type="GO" id="GO:0003677">
    <property type="term" value="F:DNA binding"/>
    <property type="evidence" value="ECO:0007669"/>
    <property type="project" value="InterPro"/>
</dbReference>
<name>A0A7U7J441_9GAMM</name>
<gene>
    <name evidence="1" type="ORF">BN874_1930001</name>
</gene>
<evidence type="ECO:0008006" key="3">
    <source>
        <dbReference type="Google" id="ProtNLM"/>
    </source>
</evidence>
<reference evidence="1 2" key="1">
    <citation type="journal article" date="2014" name="ISME J.">
        <title>Candidatus Competibacter-lineage genomes retrieved from metagenomes reveal functional metabolic diversity.</title>
        <authorList>
            <person name="McIlroy S.J."/>
            <person name="Albertsen M."/>
            <person name="Andresen E.K."/>
            <person name="Saunders A.M."/>
            <person name="Kristiansen R."/>
            <person name="Stokholm-Bjerregaard M."/>
            <person name="Nielsen K.L."/>
            <person name="Nielsen P.H."/>
        </authorList>
    </citation>
    <scope>NUCLEOTIDE SEQUENCE [LARGE SCALE GENOMIC DNA]</scope>
    <source>
        <strain evidence="1 2">Run_B_J11</strain>
    </source>
</reference>
<keyword evidence="2" id="KW-1185">Reference proteome</keyword>
<dbReference type="EMBL" id="CBTK010000105">
    <property type="protein sequence ID" value="CDH44852.1"/>
    <property type="molecule type" value="Genomic_DNA"/>
</dbReference>
<evidence type="ECO:0000313" key="1">
    <source>
        <dbReference type="EMBL" id="CDH44852.1"/>
    </source>
</evidence>
<protein>
    <recommendedName>
        <fullName evidence="3">Transposase</fullName>
    </recommendedName>
</protein>
<dbReference type="InterPro" id="IPR036515">
    <property type="entry name" value="Transposase_17_sf"/>
</dbReference>
<comment type="caution">
    <text evidence="1">The sequence shown here is derived from an EMBL/GenBank/DDBJ whole genome shotgun (WGS) entry which is preliminary data.</text>
</comment>
<dbReference type="Gene3D" id="3.30.70.1290">
    <property type="entry name" value="Transposase IS200-like"/>
    <property type="match status" value="1"/>
</dbReference>
<organism evidence="1 2">
    <name type="scientific">Candidatus Contendobacter odensis Run_B_J11</name>
    <dbReference type="NCBI Taxonomy" id="1400861"/>
    <lineage>
        <taxon>Bacteria</taxon>
        <taxon>Pseudomonadati</taxon>
        <taxon>Pseudomonadota</taxon>
        <taxon>Gammaproteobacteria</taxon>
        <taxon>Candidatus Competibacteraceae</taxon>
        <taxon>Candidatus Contendibacter</taxon>
    </lineage>
</organism>
<dbReference type="Proteomes" id="UP000019184">
    <property type="component" value="Unassembled WGS sequence"/>
</dbReference>
<accession>A0A7U7J441</accession>
<proteinExistence type="predicted"/>
<dbReference type="GO" id="GO:0006313">
    <property type="term" value="P:DNA transposition"/>
    <property type="evidence" value="ECO:0007669"/>
    <property type="project" value="InterPro"/>
</dbReference>